<evidence type="ECO:0000313" key="2">
    <source>
        <dbReference type="EMBL" id="GMT15624.1"/>
    </source>
</evidence>
<comment type="caution">
    <text evidence="2">The sequence shown here is derived from an EMBL/GenBank/DDBJ whole genome shotgun (WGS) entry which is preliminary data.</text>
</comment>
<dbReference type="EMBL" id="BTSY01000002">
    <property type="protein sequence ID" value="GMT15624.1"/>
    <property type="molecule type" value="Genomic_DNA"/>
</dbReference>
<keyword evidence="3" id="KW-1185">Reference proteome</keyword>
<organism evidence="2 3">
    <name type="scientific">Pristionchus fissidentatus</name>
    <dbReference type="NCBI Taxonomy" id="1538716"/>
    <lineage>
        <taxon>Eukaryota</taxon>
        <taxon>Metazoa</taxon>
        <taxon>Ecdysozoa</taxon>
        <taxon>Nematoda</taxon>
        <taxon>Chromadorea</taxon>
        <taxon>Rhabditida</taxon>
        <taxon>Rhabditina</taxon>
        <taxon>Diplogasteromorpha</taxon>
        <taxon>Diplogasteroidea</taxon>
        <taxon>Neodiplogasteridae</taxon>
        <taxon>Pristionchus</taxon>
    </lineage>
</organism>
<gene>
    <name evidence="2" type="ORF">PFISCL1PPCAC_6921</name>
</gene>
<feature type="non-terminal residue" evidence="2">
    <location>
        <position position="313"/>
    </location>
</feature>
<proteinExistence type="predicted"/>
<evidence type="ECO:0000256" key="1">
    <source>
        <dbReference type="SAM" id="MobiDB-lite"/>
    </source>
</evidence>
<name>A0AAV5VCM4_9BILA</name>
<feature type="region of interest" description="Disordered" evidence="1">
    <location>
        <begin position="78"/>
        <end position="134"/>
    </location>
</feature>
<protein>
    <submittedName>
        <fullName evidence="2">Uncharacterized protein</fullName>
    </submittedName>
</protein>
<accession>A0AAV5VCM4</accession>
<dbReference type="Proteomes" id="UP001432322">
    <property type="component" value="Unassembled WGS sequence"/>
</dbReference>
<reference evidence="2" key="1">
    <citation type="submission" date="2023-10" db="EMBL/GenBank/DDBJ databases">
        <title>Genome assembly of Pristionchus species.</title>
        <authorList>
            <person name="Yoshida K."/>
            <person name="Sommer R.J."/>
        </authorList>
    </citation>
    <scope>NUCLEOTIDE SEQUENCE</scope>
    <source>
        <strain evidence="2">RS5133</strain>
    </source>
</reference>
<evidence type="ECO:0000313" key="3">
    <source>
        <dbReference type="Proteomes" id="UP001432322"/>
    </source>
</evidence>
<dbReference type="AlphaFoldDB" id="A0AAV5VCM4"/>
<sequence>MSTTVNGHAVVGQTELTDGDLVRFGEAQPLVFQHDSLVASSPTKSLQMNGINGIEGKRYDLSFTELPVLGTKITPSVNRRAVSAKSMRKKRSESADQTRKRSSLDQHSSSSSLIGIPPTPPASAPFSRLHTSSARNRSVGNELLQRVVKLQGEVARRDEEMRMIREASTRVNNILGQRSVAAEDALYQARKENERLRDLLMLNGSNVVLPAVNGIESMRPLPTPEFEHQIYKAFAVALAAELKRFGDKILSKSVHDYSDVFSTFVLEMDDPFSIRMLEIESACEAYLSEKGYDRAADTVRDLFRSNAIPEGIS</sequence>
<feature type="compositionally biased region" description="Basic and acidic residues" evidence="1">
    <location>
        <begin position="92"/>
        <end position="104"/>
    </location>
</feature>